<dbReference type="PANTHER" id="PTHR31005">
    <property type="entry name" value="DUF4139 DOMAIN-CONTAINING PROTEIN"/>
    <property type="match status" value="1"/>
</dbReference>
<name>A0A1H3Q336_9PSEU</name>
<feature type="domain" description="DUF4139" evidence="1">
    <location>
        <begin position="198"/>
        <end position="502"/>
    </location>
</feature>
<dbReference type="PANTHER" id="PTHR31005:SF8">
    <property type="entry name" value="DUF4139 DOMAIN-CONTAINING PROTEIN"/>
    <property type="match status" value="1"/>
</dbReference>
<dbReference type="Proteomes" id="UP000199515">
    <property type="component" value="Unassembled WGS sequence"/>
</dbReference>
<dbReference type="EMBL" id="FNON01000009">
    <property type="protein sequence ID" value="SDZ07591.1"/>
    <property type="molecule type" value="Genomic_DNA"/>
</dbReference>
<dbReference type="Pfam" id="PF13600">
    <property type="entry name" value="DUF4140"/>
    <property type="match status" value="1"/>
</dbReference>
<dbReference type="NCBIfam" id="TIGR02231">
    <property type="entry name" value="mucoidy inhibitor MuiA family protein"/>
    <property type="match status" value="1"/>
</dbReference>
<evidence type="ECO:0008006" key="5">
    <source>
        <dbReference type="Google" id="ProtNLM"/>
    </source>
</evidence>
<organism evidence="3 4">
    <name type="scientific">Amycolatopsis xylanica</name>
    <dbReference type="NCBI Taxonomy" id="589385"/>
    <lineage>
        <taxon>Bacteria</taxon>
        <taxon>Bacillati</taxon>
        <taxon>Actinomycetota</taxon>
        <taxon>Actinomycetes</taxon>
        <taxon>Pseudonocardiales</taxon>
        <taxon>Pseudonocardiaceae</taxon>
        <taxon>Amycolatopsis</taxon>
    </lineage>
</organism>
<dbReference type="STRING" id="589385.SAMN05421504_10971"/>
<dbReference type="InterPro" id="IPR037291">
    <property type="entry name" value="DUF4139"/>
</dbReference>
<dbReference type="InterPro" id="IPR011935">
    <property type="entry name" value="CHP02231"/>
</dbReference>
<evidence type="ECO:0000313" key="3">
    <source>
        <dbReference type="EMBL" id="SDZ07591.1"/>
    </source>
</evidence>
<sequence length="514" mass="55453">MPTELEAPITAVTVYPQQARITRRATAALDDRFVFTGLPQGLAPESVRVNGTGPASIVGVDVSTERHAEPIQDAIRELLDRRKELQADLDELADAEAVEQSRADLLTTLNRRSGIAFAKALATGKAGPERVAGVGDAIAEQLGDVLQRRRELAVKHAELDDAMAALDREMQARQSGTPDSTRVTVELEPSEAAGEITLELSYVVYGASWESTYDVRVRGDEVTLTWHGLISQNTGEDWPECDLALSTARPAATVSVPELDPWFLDRVQPIVPMPAAAAPMRGFGGAAPGGARMEKAADMAYSAATVEQGVAAATYRPSRPVAVPSDGSAHRTTVAVLQPESKLDYVTAPVRAEEAYLRAVVVNTSEHTLRPGNASIFHDAEFVGTTWLDPWAPGEEVELALGVDDRVRVERKLVRRSASKATLSGTKRREAEYRTTIANHSPREAKITVLDQVPVSRDDAIEVRDVRTAPEPVESTELGELTWQLTLAPGATGEVTLAFRVTVGKGVELSGWHE</sequence>
<keyword evidence="4" id="KW-1185">Reference proteome</keyword>
<dbReference type="InterPro" id="IPR025554">
    <property type="entry name" value="DUF4140"/>
</dbReference>
<gene>
    <name evidence="3" type="ORF">SAMN05421504_10971</name>
</gene>
<evidence type="ECO:0000259" key="2">
    <source>
        <dbReference type="Pfam" id="PF13600"/>
    </source>
</evidence>
<dbReference type="Pfam" id="PF13598">
    <property type="entry name" value="DUF4139"/>
    <property type="match status" value="1"/>
</dbReference>
<dbReference type="RefSeq" id="WP_091296208.1">
    <property type="nucleotide sequence ID" value="NZ_FNON01000009.1"/>
</dbReference>
<dbReference type="AlphaFoldDB" id="A0A1H3Q336"/>
<feature type="domain" description="DUF4140" evidence="2">
    <location>
        <begin position="12"/>
        <end position="106"/>
    </location>
</feature>
<evidence type="ECO:0000313" key="4">
    <source>
        <dbReference type="Proteomes" id="UP000199515"/>
    </source>
</evidence>
<reference evidence="3 4" key="1">
    <citation type="submission" date="2016-10" db="EMBL/GenBank/DDBJ databases">
        <authorList>
            <person name="de Groot N.N."/>
        </authorList>
    </citation>
    <scope>NUCLEOTIDE SEQUENCE [LARGE SCALE GENOMIC DNA]</scope>
    <source>
        <strain evidence="3 4">CPCC 202699</strain>
    </source>
</reference>
<proteinExistence type="predicted"/>
<accession>A0A1H3Q336</accession>
<evidence type="ECO:0000259" key="1">
    <source>
        <dbReference type="Pfam" id="PF13598"/>
    </source>
</evidence>
<dbReference type="OrthoDB" id="9777444at2"/>
<protein>
    <recommendedName>
        <fullName evidence="5">Aspartate ammonia-lyase</fullName>
    </recommendedName>
</protein>